<dbReference type="EMBL" id="BCMM01000037">
    <property type="protein sequence ID" value="GAQ66075.1"/>
    <property type="molecule type" value="Genomic_DNA"/>
</dbReference>
<reference evidence="2" key="1">
    <citation type="submission" date="2015-11" db="EMBL/GenBank/DDBJ databases">
        <authorList>
            <consortium name="Cross-ministerial Strategic Innovation Promotion Program (SIP) consortium"/>
            <person name="Tomihama T."/>
            <person name="Ikenaga M."/>
            <person name="Sakai M."/>
            <person name="Okubo T."/>
            <person name="Ikeda S."/>
        </authorList>
    </citation>
    <scope>NUCLEOTIDE SEQUENCE [LARGE SCALE GENOMIC DNA]</scope>
    <source>
        <strain evidence="2">S58</strain>
    </source>
</reference>
<gene>
    <name evidence="1" type="ORF">SsS58_06504</name>
</gene>
<dbReference type="RefSeq" id="WP_059083371.1">
    <property type="nucleotide sequence ID" value="NZ_BCMM01000037.1"/>
</dbReference>
<dbReference type="AlphaFoldDB" id="A0A100JUS9"/>
<sequence>MPEEAEIRGTVSKAGEGTVEFYTMSLDLDEASRAKLKEDPSGVLKRFLESQGYTVNALKMPDVQVGEDVWPSGWHHISSGPEKSHWFPIYR</sequence>
<reference evidence="2" key="3">
    <citation type="submission" date="2016-02" db="EMBL/GenBank/DDBJ databases">
        <title>Draft genome of pathogenic Streptomyces sp. in Japan.</title>
        <authorList>
            <person name="Tomihama T."/>
            <person name="Ikenaga M."/>
            <person name="Sakai M."/>
            <person name="Okubo T."/>
            <person name="Ikeda S."/>
        </authorList>
    </citation>
    <scope>NUCLEOTIDE SEQUENCE [LARGE SCALE GENOMIC DNA]</scope>
    <source>
        <strain evidence="2">S58</strain>
    </source>
</reference>
<proteinExistence type="predicted"/>
<name>A0A100JUS9_STRSC</name>
<evidence type="ECO:0000313" key="2">
    <source>
        <dbReference type="Proteomes" id="UP000067448"/>
    </source>
</evidence>
<evidence type="ECO:0000313" key="1">
    <source>
        <dbReference type="EMBL" id="GAQ66075.1"/>
    </source>
</evidence>
<protein>
    <submittedName>
        <fullName evidence="1">Uncharacterized protein</fullName>
    </submittedName>
</protein>
<organism evidence="1 2">
    <name type="scientific">Streptomyces scabiei</name>
    <dbReference type="NCBI Taxonomy" id="1930"/>
    <lineage>
        <taxon>Bacteria</taxon>
        <taxon>Bacillati</taxon>
        <taxon>Actinomycetota</taxon>
        <taxon>Actinomycetes</taxon>
        <taxon>Kitasatosporales</taxon>
        <taxon>Streptomycetaceae</taxon>
        <taxon>Streptomyces</taxon>
    </lineage>
</organism>
<comment type="caution">
    <text evidence="1">The sequence shown here is derived from an EMBL/GenBank/DDBJ whole genome shotgun (WGS) entry which is preliminary data.</text>
</comment>
<dbReference type="Proteomes" id="UP000067448">
    <property type="component" value="Unassembled WGS sequence"/>
</dbReference>
<reference evidence="1 2" key="2">
    <citation type="journal article" date="2016" name="Genome Announc.">
        <title>Draft Genome Sequences of Streptomyces scabiei S58, Streptomyces turgidiscabies T45, and Streptomyces acidiscabies a10, the Pathogens of Potato Common Scab, Isolated in Japan.</title>
        <authorList>
            <person name="Tomihama T."/>
            <person name="Nishi Y."/>
            <person name="Sakai M."/>
            <person name="Ikenaga M."/>
            <person name="Okubo T."/>
            <person name="Ikeda S."/>
        </authorList>
    </citation>
    <scope>NUCLEOTIDE SEQUENCE [LARGE SCALE GENOMIC DNA]</scope>
    <source>
        <strain evidence="1 2">S58</strain>
    </source>
</reference>
<dbReference type="OrthoDB" id="4326986at2"/>
<accession>A0A100JUS9</accession>